<sequence>MHEVVDRVHTSNGSCGWGTRLPHLKKLHLLRQKNSAYFLFILFSSAAASVVSFSWLSPSHHLTITCLGVPG</sequence>
<proteinExistence type="predicted"/>
<keyword evidence="1" id="KW-1133">Transmembrane helix</keyword>
<evidence type="ECO:0000256" key="1">
    <source>
        <dbReference type="SAM" id="Phobius"/>
    </source>
</evidence>
<organism evidence="2">
    <name type="scientific">Cucumis melo</name>
    <name type="common">Muskmelon</name>
    <dbReference type="NCBI Taxonomy" id="3656"/>
    <lineage>
        <taxon>Eukaryota</taxon>
        <taxon>Viridiplantae</taxon>
        <taxon>Streptophyta</taxon>
        <taxon>Embryophyta</taxon>
        <taxon>Tracheophyta</taxon>
        <taxon>Spermatophyta</taxon>
        <taxon>Magnoliopsida</taxon>
        <taxon>eudicotyledons</taxon>
        <taxon>Gunneridae</taxon>
        <taxon>Pentapetalae</taxon>
        <taxon>rosids</taxon>
        <taxon>fabids</taxon>
        <taxon>Cucurbitales</taxon>
        <taxon>Cucurbitaceae</taxon>
        <taxon>Benincaseae</taxon>
        <taxon>Cucumis</taxon>
    </lineage>
</organism>
<name>A0A9I9EH51_CUCME</name>
<dbReference type="Gramene" id="MELO3C033754.2.1">
    <property type="protein sequence ID" value="MELO3C033754.2.1"/>
    <property type="gene ID" value="MELO3C033754.2"/>
</dbReference>
<accession>A0A9I9EH51</accession>
<keyword evidence="1" id="KW-0472">Membrane</keyword>
<keyword evidence="1" id="KW-0812">Transmembrane</keyword>
<dbReference type="EnsemblPlants" id="MELO3C033754.2.1">
    <property type="protein sequence ID" value="MELO3C033754.2.1"/>
    <property type="gene ID" value="MELO3C033754.2"/>
</dbReference>
<protein>
    <recommendedName>
        <fullName evidence="3">Transmembrane protein</fullName>
    </recommendedName>
</protein>
<reference evidence="2" key="1">
    <citation type="submission" date="2023-03" db="UniProtKB">
        <authorList>
            <consortium name="EnsemblPlants"/>
        </authorList>
    </citation>
    <scope>IDENTIFICATION</scope>
</reference>
<evidence type="ECO:0000313" key="2">
    <source>
        <dbReference type="EnsemblPlants" id="MELO3C033754.2.1"/>
    </source>
</evidence>
<dbReference type="AlphaFoldDB" id="A0A9I9EH51"/>
<evidence type="ECO:0008006" key="3">
    <source>
        <dbReference type="Google" id="ProtNLM"/>
    </source>
</evidence>
<feature type="transmembrane region" description="Helical" evidence="1">
    <location>
        <begin position="36"/>
        <end position="56"/>
    </location>
</feature>